<dbReference type="Gene3D" id="3.10.129.10">
    <property type="entry name" value="Hotdog Thioesterase"/>
    <property type="match status" value="1"/>
</dbReference>
<evidence type="ECO:0000313" key="3">
    <source>
        <dbReference type="Proteomes" id="UP000295543"/>
    </source>
</evidence>
<comment type="caution">
    <text evidence="2">The sequence shown here is derived from an EMBL/GenBank/DDBJ whole genome shotgun (WGS) entry which is preliminary data.</text>
</comment>
<dbReference type="InterPro" id="IPR027961">
    <property type="entry name" value="DUF4442"/>
</dbReference>
<dbReference type="RefSeq" id="WP_133393003.1">
    <property type="nucleotide sequence ID" value="NZ_SMTG01000002.1"/>
</dbReference>
<keyword evidence="3" id="KW-1185">Reference proteome</keyword>
<feature type="chain" id="PRO_5020861308" evidence="1">
    <location>
        <begin position="20"/>
        <end position="159"/>
    </location>
</feature>
<accession>A0A4R5UE60</accession>
<dbReference type="SUPFAM" id="SSF54637">
    <property type="entry name" value="Thioesterase/thiol ester dehydrase-isomerase"/>
    <property type="match status" value="1"/>
</dbReference>
<dbReference type="OrthoDB" id="9814774at2"/>
<dbReference type="EMBL" id="SMTG01000002">
    <property type="protein sequence ID" value="TDK33569.1"/>
    <property type="molecule type" value="Genomic_DNA"/>
</dbReference>
<feature type="signal peptide" evidence="1">
    <location>
        <begin position="1"/>
        <end position="19"/>
    </location>
</feature>
<dbReference type="InterPro" id="IPR029069">
    <property type="entry name" value="HotDog_dom_sf"/>
</dbReference>
<dbReference type="Pfam" id="PF14539">
    <property type="entry name" value="DUF4442"/>
    <property type="match status" value="1"/>
</dbReference>
<protein>
    <submittedName>
        <fullName evidence="2">DUF4442 domain-containing protein</fullName>
    </submittedName>
</protein>
<evidence type="ECO:0000313" key="2">
    <source>
        <dbReference type="EMBL" id="TDK33569.1"/>
    </source>
</evidence>
<reference evidence="2 3" key="1">
    <citation type="submission" date="2019-03" db="EMBL/GenBank/DDBJ databases">
        <title>Luteimonas zhaokaii sp.nov., isolated from the rectal contents of Plateau pika in Yushu, Qinghai Province, China.</title>
        <authorList>
            <person name="Zhang G."/>
        </authorList>
    </citation>
    <scope>NUCLEOTIDE SEQUENCE [LARGE SCALE GENOMIC DNA]</scope>
    <source>
        <strain evidence="2 3">THG-MD21</strain>
    </source>
</reference>
<keyword evidence="1" id="KW-0732">Signal</keyword>
<dbReference type="Proteomes" id="UP000295543">
    <property type="component" value="Unassembled WGS sequence"/>
</dbReference>
<gene>
    <name evidence="2" type="ORF">E2F49_06050</name>
</gene>
<proteinExistence type="predicted"/>
<evidence type="ECO:0000256" key="1">
    <source>
        <dbReference type="SAM" id="SignalP"/>
    </source>
</evidence>
<sequence>MTPRRFRLLMNLWPPFLCAGIRVTAIDAGFRHARVELRQRWYNRNYVGTHFGGSLFAMTDPFWMIMTLRALGSEHVVWDKAAEIEFIRPGRGTVHAVFDLDDATVEAIRAATADGSKYLHWFVTDVLDAAGEPIARIRKQVYVRRKRRAQSAAAGDSTR</sequence>
<name>A0A4R5UE60_9GAMM</name>
<organism evidence="2 3">
    <name type="scientific">Luteimonas terrae</name>
    <dbReference type="NCBI Taxonomy" id="1530191"/>
    <lineage>
        <taxon>Bacteria</taxon>
        <taxon>Pseudomonadati</taxon>
        <taxon>Pseudomonadota</taxon>
        <taxon>Gammaproteobacteria</taxon>
        <taxon>Lysobacterales</taxon>
        <taxon>Lysobacteraceae</taxon>
        <taxon>Luteimonas</taxon>
    </lineage>
</organism>
<dbReference type="AlphaFoldDB" id="A0A4R5UE60"/>